<sequence length="644" mass="72245">MVYKRVSSALFFSIVWMLLVCPKAYSQSNSMRVARIFSDNMVLQQGIYAPVWGWADSGATVRISMSEKEYETVADDTGKWLVKMEPLPAGGPYTLSVSCGGQKEVFKNVMIGEVWLASGQSNMNYRIGAVLSADEVIKDANYADIREFCTPEVVSRTPHADLTGGEWKVCTPETVKGFSAVAYFFARALHLDKKVPVGIIHTSWSGTICEAWISAEMLYTIPAFKNRVIEEIYKSDEDWAALHQLGVEKDREREKIVQTTQVGLKQGAHKLSFNDKAWKEEAYPVYPPRVGLGGYQLLWLRKEVTLSKEALGEDLILHLGKVMTGDVTYFNGVEVGRERWDGVRSYRVPAKLLRKGKNVIAVRLLSEWGNGRLGDEASDPYLHSADNQVRISLKGQWKYNGEIEPKLPVGRGYSNNITCMYNTKIAPLLPYGIRGFLWYQGEGNSGQPELYKQLQPTMITDWRIRFEQGYLPFLLVQLPNISGGSCQYFREAQAESLQLPNVGMAVSIDVGDPYDIHPNNKKPVGERLYLRAKEMVYKDSVGVFQGPVYDSFRIEGNKIRLKFKSTGSGLMSKDGKDLRTFEVAGEDGKYVPAKAVIEGNDVLVWSDAVKKPLSARHAWDSNPAVNLYNKEGLPATSFRTNKEL</sequence>
<dbReference type="Pfam" id="PF03629">
    <property type="entry name" value="SASA"/>
    <property type="match status" value="1"/>
</dbReference>
<dbReference type="PANTHER" id="PTHR22901:SF0">
    <property type="entry name" value="SIALATE O-ACETYLESTERASE"/>
    <property type="match status" value="1"/>
</dbReference>
<dbReference type="PATRIC" id="fig|246787.4.peg.2424"/>
<protein>
    <recommendedName>
        <fullName evidence="2">Sialate O-acetylesterase domain-containing protein</fullName>
    </recommendedName>
</protein>
<accession>A0A0P0GNA1</accession>
<dbReference type="SUPFAM" id="SSF52266">
    <property type="entry name" value="SGNH hydrolase"/>
    <property type="match status" value="1"/>
</dbReference>
<dbReference type="InterPro" id="IPR008979">
    <property type="entry name" value="Galactose-bd-like_sf"/>
</dbReference>
<organism evidence="3 4">
    <name type="scientific">Bacteroides cellulosilyticus</name>
    <dbReference type="NCBI Taxonomy" id="246787"/>
    <lineage>
        <taxon>Bacteria</taxon>
        <taxon>Pseudomonadati</taxon>
        <taxon>Bacteroidota</taxon>
        <taxon>Bacteroidia</taxon>
        <taxon>Bacteroidales</taxon>
        <taxon>Bacteroidaceae</taxon>
        <taxon>Bacteroides</taxon>
    </lineage>
</organism>
<dbReference type="SUPFAM" id="SSF49785">
    <property type="entry name" value="Galactose-binding domain-like"/>
    <property type="match status" value="1"/>
</dbReference>
<dbReference type="InterPro" id="IPR005181">
    <property type="entry name" value="SASA"/>
</dbReference>
<name>A0A0P0GNA1_9BACE</name>
<dbReference type="KEGG" id="bcel:BcellWH2_02361"/>
<dbReference type="AlphaFoldDB" id="A0A0P0GNA1"/>
<evidence type="ECO:0000313" key="4">
    <source>
        <dbReference type="Proteomes" id="UP000061809"/>
    </source>
</evidence>
<evidence type="ECO:0000313" key="3">
    <source>
        <dbReference type="EMBL" id="ALJ59601.1"/>
    </source>
</evidence>
<dbReference type="InterPro" id="IPR039329">
    <property type="entry name" value="SIAE"/>
</dbReference>
<gene>
    <name evidence="3" type="ORF">BcellWH2_02361</name>
</gene>
<dbReference type="GO" id="GO:0001681">
    <property type="term" value="F:sialate O-acetylesterase activity"/>
    <property type="evidence" value="ECO:0007669"/>
    <property type="project" value="InterPro"/>
</dbReference>
<dbReference type="Gene3D" id="3.40.50.1110">
    <property type="entry name" value="SGNH hydrolase"/>
    <property type="match status" value="2"/>
</dbReference>
<dbReference type="PANTHER" id="PTHR22901">
    <property type="entry name" value="SIALATE O-ACETYLESTERASE"/>
    <property type="match status" value="1"/>
</dbReference>
<evidence type="ECO:0000256" key="1">
    <source>
        <dbReference type="ARBA" id="ARBA00022801"/>
    </source>
</evidence>
<reference evidence="3 4" key="1">
    <citation type="journal article" date="2015" name="Science">
        <title>Genetic determinants of in vivo fitness and diet responsiveness in multiple human gut Bacteroides.</title>
        <authorList>
            <person name="Wu M."/>
            <person name="McNulty N.P."/>
            <person name="Rodionov D.A."/>
            <person name="Khoroshkin M.S."/>
            <person name="Griffin N.W."/>
            <person name="Cheng J."/>
            <person name="Latreille P."/>
            <person name="Kerstetter R.A."/>
            <person name="Terrapon N."/>
            <person name="Henrissat B."/>
            <person name="Osterman A.L."/>
            <person name="Gordon J.I."/>
        </authorList>
    </citation>
    <scope>NUCLEOTIDE SEQUENCE [LARGE SCALE GENOMIC DNA]</scope>
    <source>
        <strain evidence="3 4">WH2</strain>
    </source>
</reference>
<proteinExistence type="predicted"/>
<keyword evidence="1" id="KW-0378">Hydrolase</keyword>
<dbReference type="RefSeq" id="WP_029426087.1">
    <property type="nucleotide sequence ID" value="NZ_CP012801.1"/>
</dbReference>
<dbReference type="Proteomes" id="UP000061809">
    <property type="component" value="Chromosome"/>
</dbReference>
<dbReference type="InterPro" id="IPR036514">
    <property type="entry name" value="SGNH_hydro_sf"/>
</dbReference>
<evidence type="ECO:0000259" key="2">
    <source>
        <dbReference type="Pfam" id="PF03629"/>
    </source>
</evidence>
<dbReference type="GO" id="GO:0005975">
    <property type="term" value="P:carbohydrate metabolic process"/>
    <property type="evidence" value="ECO:0007669"/>
    <property type="project" value="TreeGrafter"/>
</dbReference>
<feature type="domain" description="Sialate O-acetylesterase" evidence="2">
    <location>
        <begin position="432"/>
        <end position="517"/>
    </location>
</feature>
<dbReference type="EMBL" id="CP012801">
    <property type="protein sequence ID" value="ALJ59601.1"/>
    <property type="molecule type" value="Genomic_DNA"/>
</dbReference>